<evidence type="ECO:0000256" key="1">
    <source>
        <dbReference type="ARBA" id="ARBA00006499"/>
    </source>
</evidence>
<evidence type="ECO:0000256" key="10">
    <source>
        <dbReference type="SAM" id="MobiDB-lite"/>
    </source>
</evidence>
<proteinExistence type="inferred from homology"/>
<dbReference type="Pfam" id="PF02230">
    <property type="entry name" value="Abhydrolase_2"/>
    <property type="match status" value="1"/>
</dbReference>
<reference evidence="12 13" key="1">
    <citation type="submission" date="2018-08" db="EMBL/GenBank/DDBJ databases">
        <title>Draft genome sequences of two Aspergillus turcosus clinical strains isolated from bronchoalveolar lavage fluid: one azole-susceptible and the other azole-resistant.</title>
        <authorList>
            <person name="Parent-Michaud M."/>
            <person name="Dufresne P.J."/>
            <person name="Fournier E."/>
            <person name="Martineau C."/>
            <person name="Moreira S."/>
            <person name="Perkins V."/>
            <person name="De Repentigny L."/>
            <person name="Dufresne S.F."/>
        </authorList>
    </citation>
    <scope>NUCLEOTIDE SEQUENCE [LARGE SCALE GENOMIC DNA]</scope>
    <source>
        <strain evidence="12">HMR AF 1038</strain>
    </source>
</reference>
<evidence type="ECO:0000256" key="3">
    <source>
        <dbReference type="ARBA" id="ARBA00014923"/>
    </source>
</evidence>
<keyword evidence="13" id="KW-1185">Reference proteome</keyword>
<dbReference type="GO" id="GO:0052689">
    <property type="term" value="F:carboxylic ester hydrolase activity"/>
    <property type="evidence" value="ECO:0007669"/>
    <property type="project" value="UniProtKB-KW"/>
</dbReference>
<evidence type="ECO:0000256" key="5">
    <source>
        <dbReference type="ARBA" id="ARBA00022801"/>
    </source>
</evidence>
<keyword evidence="6" id="KW-0443">Lipid metabolism</keyword>
<evidence type="ECO:0000256" key="2">
    <source>
        <dbReference type="ARBA" id="ARBA00012423"/>
    </source>
</evidence>
<dbReference type="EMBL" id="NIDN02000099">
    <property type="protein sequence ID" value="RLL96785.1"/>
    <property type="molecule type" value="Genomic_DNA"/>
</dbReference>
<evidence type="ECO:0000256" key="8">
    <source>
        <dbReference type="ARBA" id="ARBA00031195"/>
    </source>
</evidence>
<dbReference type="Proteomes" id="UP000215289">
    <property type="component" value="Unassembled WGS sequence"/>
</dbReference>
<comment type="caution">
    <text evidence="12">The sequence shown here is derived from an EMBL/GenBank/DDBJ whole genome shotgun (WGS) entry which is preliminary data.</text>
</comment>
<dbReference type="EC" id="3.1.2.22" evidence="2"/>
<evidence type="ECO:0000259" key="11">
    <source>
        <dbReference type="Pfam" id="PF02230"/>
    </source>
</evidence>
<organism evidence="12 13">
    <name type="scientific">Aspergillus turcosus</name>
    <dbReference type="NCBI Taxonomy" id="1245748"/>
    <lineage>
        <taxon>Eukaryota</taxon>
        <taxon>Fungi</taxon>
        <taxon>Dikarya</taxon>
        <taxon>Ascomycota</taxon>
        <taxon>Pezizomycotina</taxon>
        <taxon>Eurotiomycetes</taxon>
        <taxon>Eurotiomycetidae</taxon>
        <taxon>Eurotiales</taxon>
        <taxon>Aspergillaceae</taxon>
        <taxon>Aspergillus</taxon>
        <taxon>Aspergillus subgen. Fumigati</taxon>
    </lineage>
</organism>
<accession>A0A3R7IIV5</accession>
<name>A0A3R7IIV5_9EURO</name>
<comment type="similarity">
    <text evidence="1">Belongs to the AB hydrolase superfamily. AB hydrolase 2 family.</text>
</comment>
<keyword evidence="5" id="KW-0378">Hydrolase</keyword>
<feature type="domain" description="Phospholipase/carboxylesterase/thioesterase" evidence="11">
    <location>
        <begin position="115"/>
        <end position="182"/>
    </location>
</feature>
<dbReference type="GO" id="GO:0005737">
    <property type="term" value="C:cytoplasm"/>
    <property type="evidence" value="ECO:0007669"/>
    <property type="project" value="TreeGrafter"/>
</dbReference>
<keyword evidence="4" id="KW-0719">Serine esterase</keyword>
<sequence length="314" mass="33585">MVVQLFPPRHVYFPSTPVHTCTVILLHDTNSTGAELAAALAPSTATAGKSIFEHFPSCRWVFPSAQPRQTDTCHASPGNWIDIDAVANADADADAVSPQQAHPSPSAKDKDEGEDEDEELEACVEYILQIVEEEVGRLAGDSRRVVLGGFGQGMAVAVATLIAARRRLGGFVGVSGWVPVPLAVRIEGLGGRGRLAEDEARMGGSEGLSEEDGVEVDAEAEKVGLSSALQDGSAGSVFETPVLLTYVEDDPYVDIRTGLMAYETLSRLGFVKVVWDPRPGPQQGENWLLDSSQVDTIVDFLAEVFGHEGQHLYS</sequence>
<dbReference type="OrthoDB" id="2418081at2759"/>
<dbReference type="STRING" id="1245748.A0A3R7IIV5"/>
<protein>
    <recommendedName>
        <fullName evidence="3">Acyl-protein thioesterase 1</fullName>
        <ecNumber evidence="2">3.1.2.22</ecNumber>
    </recommendedName>
    <alternativeName>
        <fullName evidence="8">Palmitoyl-protein hydrolase</fullName>
    </alternativeName>
</protein>
<comment type="function">
    <text evidence="7">Hydrolyzes fatty acids from S-acylated cysteine residues in proteins with a strong preference for palmitoylated G-alpha proteins over other acyl substrates. Mediates the deacylation of G-alpha proteins such as GPA1 in vivo, but has weak or no activity toward palmitoylated Ras proteins. Has weak lysophospholipase activity in vitro; however such activity may not exist in vivo.</text>
</comment>
<dbReference type="InterPro" id="IPR029058">
    <property type="entry name" value="AB_hydrolase_fold"/>
</dbReference>
<dbReference type="GO" id="GO:0006631">
    <property type="term" value="P:fatty acid metabolic process"/>
    <property type="evidence" value="ECO:0007669"/>
    <property type="project" value="UniProtKB-KW"/>
</dbReference>
<dbReference type="Gene3D" id="3.40.50.1820">
    <property type="entry name" value="alpha/beta hydrolase"/>
    <property type="match status" value="1"/>
</dbReference>
<evidence type="ECO:0000256" key="6">
    <source>
        <dbReference type="ARBA" id="ARBA00022832"/>
    </source>
</evidence>
<comment type="catalytic activity">
    <reaction evidence="9">
        <text>S-hexadecanoyl-L-cysteinyl-[protein] + H2O = L-cysteinyl-[protein] + hexadecanoate + H(+)</text>
        <dbReference type="Rhea" id="RHEA:19233"/>
        <dbReference type="Rhea" id="RHEA-COMP:10131"/>
        <dbReference type="Rhea" id="RHEA-COMP:11032"/>
        <dbReference type="ChEBI" id="CHEBI:7896"/>
        <dbReference type="ChEBI" id="CHEBI:15377"/>
        <dbReference type="ChEBI" id="CHEBI:15378"/>
        <dbReference type="ChEBI" id="CHEBI:29950"/>
        <dbReference type="ChEBI" id="CHEBI:74151"/>
        <dbReference type="EC" id="3.1.2.22"/>
    </reaction>
</comment>
<dbReference type="SUPFAM" id="SSF53474">
    <property type="entry name" value="alpha/beta-Hydrolases"/>
    <property type="match status" value="1"/>
</dbReference>
<dbReference type="AlphaFoldDB" id="A0A3R7IIV5"/>
<gene>
    <name evidence="12" type="ORF">CFD26_106159</name>
</gene>
<evidence type="ECO:0000313" key="13">
    <source>
        <dbReference type="Proteomes" id="UP000215289"/>
    </source>
</evidence>
<evidence type="ECO:0000313" key="12">
    <source>
        <dbReference type="EMBL" id="RLL96785.1"/>
    </source>
</evidence>
<evidence type="ECO:0000256" key="7">
    <source>
        <dbReference type="ARBA" id="ARBA00029392"/>
    </source>
</evidence>
<keyword evidence="6" id="KW-0276">Fatty acid metabolism</keyword>
<dbReference type="GO" id="GO:0008474">
    <property type="term" value="F:palmitoyl-(protein) hydrolase activity"/>
    <property type="evidence" value="ECO:0007669"/>
    <property type="project" value="UniProtKB-EC"/>
</dbReference>
<dbReference type="PANTHER" id="PTHR10655">
    <property type="entry name" value="LYSOPHOSPHOLIPASE-RELATED"/>
    <property type="match status" value="1"/>
</dbReference>
<dbReference type="InterPro" id="IPR003140">
    <property type="entry name" value="PLipase/COase/thioEstase"/>
</dbReference>
<feature type="region of interest" description="Disordered" evidence="10">
    <location>
        <begin position="92"/>
        <end position="118"/>
    </location>
</feature>
<dbReference type="PANTHER" id="PTHR10655:SF17">
    <property type="entry name" value="LYSOPHOSPHOLIPASE-LIKE PROTEIN 1"/>
    <property type="match status" value="1"/>
</dbReference>
<evidence type="ECO:0000256" key="9">
    <source>
        <dbReference type="ARBA" id="ARBA00047337"/>
    </source>
</evidence>
<dbReference type="InterPro" id="IPR050565">
    <property type="entry name" value="LYPA1-2/EST-like"/>
</dbReference>
<evidence type="ECO:0000256" key="4">
    <source>
        <dbReference type="ARBA" id="ARBA00022487"/>
    </source>
</evidence>